<dbReference type="EMBL" id="FUEG01000037">
    <property type="protein sequence ID" value="SJL16748.1"/>
    <property type="molecule type" value="Genomic_DNA"/>
</dbReference>
<feature type="compositionally biased region" description="Low complexity" evidence="1">
    <location>
        <begin position="112"/>
        <end position="123"/>
    </location>
</feature>
<name>A0A284S6W9_ARMOS</name>
<dbReference type="AlphaFoldDB" id="A0A284S6W9"/>
<organism evidence="2 3">
    <name type="scientific">Armillaria ostoyae</name>
    <name type="common">Armillaria root rot fungus</name>
    <dbReference type="NCBI Taxonomy" id="47428"/>
    <lineage>
        <taxon>Eukaryota</taxon>
        <taxon>Fungi</taxon>
        <taxon>Dikarya</taxon>
        <taxon>Basidiomycota</taxon>
        <taxon>Agaricomycotina</taxon>
        <taxon>Agaricomycetes</taxon>
        <taxon>Agaricomycetidae</taxon>
        <taxon>Agaricales</taxon>
        <taxon>Marasmiineae</taxon>
        <taxon>Physalacriaceae</taxon>
        <taxon>Armillaria</taxon>
    </lineage>
</organism>
<accession>A0A284S6W9</accession>
<feature type="region of interest" description="Disordered" evidence="1">
    <location>
        <begin position="112"/>
        <end position="202"/>
    </location>
</feature>
<proteinExistence type="predicted"/>
<evidence type="ECO:0000313" key="3">
    <source>
        <dbReference type="Proteomes" id="UP000219338"/>
    </source>
</evidence>
<reference evidence="3" key="1">
    <citation type="journal article" date="2017" name="Nat. Ecol. Evol.">
        <title>Genome expansion and lineage-specific genetic innovations in the forest pathogenic fungi Armillaria.</title>
        <authorList>
            <person name="Sipos G."/>
            <person name="Prasanna A.N."/>
            <person name="Walter M.C."/>
            <person name="O'Connor E."/>
            <person name="Balint B."/>
            <person name="Krizsan K."/>
            <person name="Kiss B."/>
            <person name="Hess J."/>
            <person name="Varga T."/>
            <person name="Slot J."/>
            <person name="Riley R."/>
            <person name="Boka B."/>
            <person name="Rigling D."/>
            <person name="Barry K."/>
            <person name="Lee J."/>
            <person name="Mihaltcheva S."/>
            <person name="LaButti K."/>
            <person name="Lipzen A."/>
            <person name="Waldron R."/>
            <person name="Moloney N.M."/>
            <person name="Sperisen C."/>
            <person name="Kredics L."/>
            <person name="Vagvoelgyi C."/>
            <person name="Patrignani A."/>
            <person name="Fitzpatrick D."/>
            <person name="Nagy I."/>
            <person name="Doyle S."/>
            <person name="Anderson J.B."/>
            <person name="Grigoriev I.V."/>
            <person name="Gueldener U."/>
            <person name="Muensterkoetter M."/>
            <person name="Nagy L.G."/>
        </authorList>
    </citation>
    <scope>NUCLEOTIDE SEQUENCE [LARGE SCALE GENOMIC DNA]</scope>
    <source>
        <strain evidence="3">C18/9</strain>
    </source>
</reference>
<dbReference type="Proteomes" id="UP000219338">
    <property type="component" value="Unassembled WGS sequence"/>
</dbReference>
<feature type="compositionally biased region" description="Polar residues" evidence="1">
    <location>
        <begin position="161"/>
        <end position="185"/>
    </location>
</feature>
<evidence type="ECO:0000313" key="2">
    <source>
        <dbReference type="EMBL" id="SJL16748.1"/>
    </source>
</evidence>
<gene>
    <name evidence="2" type="ORF">ARMOST_20277</name>
</gene>
<evidence type="ECO:0000256" key="1">
    <source>
        <dbReference type="SAM" id="MobiDB-lite"/>
    </source>
</evidence>
<sequence>MTQKWSSVVHVSGAFVGLRRTNGTARCYISEDGRTFDIRTCFRYRCWMRTRSDAATNGSNLLRPSFLSSHRLFLHQDSTVGPSGRIAYLAINLQQVVLALWFRLLLHPYMASSESPSQDTSPSAKKWLGPEPEGPIVPRQDHLFHDITSMTPEELAKKPENSYSNLDSSKMVTGSVTESVESNISHPRREVSSDPSPGNGRM</sequence>
<keyword evidence="3" id="KW-1185">Reference proteome</keyword>
<protein>
    <submittedName>
        <fullName evidence="2">Uncharacterized protein</fullName>
    </submittedName>
</protein>